<proteinExistence type="predicted"/>
<protein>
    <submittedName>
        <fullName evidence="1">Uncharacterized protein</fullName>
    </submittedName>
</protein>
<reference evidence="1 2" key="1">
    <citation type="submission" date="2019-05" db="EMBL/GenBank/DDBJ databases">
        <title>Another draft genome of Portunus trituberculatus and its Hox gene families provides insights of decapod evolution.</title>
        <authorList>
            <person name="Jeong J.-H."/>
            <person name="Song I."/>
            <person name="Kim S."/>
            <person name="Choi T."/>
            <person name="Kim D."/>
            <person name="Ryu S."/>
            <person name="Kim W."/>
        </authorList>
    </citation>
    <scope>NUCLEOTIDE SEQUENCE [LARGE SCALE GENOMIC DNA]</scope>
    <source>
        <tissue evidence="1">Muscle</tissue>
    </source>
</reference>
<evidence type="ECO:0000313" key="1">
    <source>
        <dbReference type="EMBL" id="MPC23421.1"/>
    </source>
</evidence>
<evidence type="ECO:0000313" key="2">
    <source>
        <dbReference type="Proteomes" id="UP000324222"/>
    </source>
</evidence>
<organism evidence="1 2">
    <name type="scientific">Portunus trituberculatus</name>
    <name type="common">Swimming crab</name>
    <name type="synonym">Neptunus trituberculatus</name>
    <dbReference type="NCBI Taxonomy" id="210409"/>
    <lineage>
        <taxon>Eukaryota</taxon>
        <taxon>Metazoa</taxon>
        <taxon>Ecdysozoa</taxon>
        <taxon>Arthropoda</taxon>
        <taxon>Crustacea</taxon>
        <taxon>Multicrustacea</taxon>
        <taxon>Malacostraca</taxon>
        <taxon>Eumalacostraca</taxon>
        <taxon>Eucarida</taxon>
        <taxon>Decapoda</taxon>
        <taxon>Pleocyemata</taxon>
        <taxon>Brachyura</taxon>
        <taxon>Eubrachyura</taxon>
        <taxon>Portunoidea</taxon>
        <taxon>Portunidae</taxon>
        <taxon>Portuninae</taxon>
        <taxon>Portunus</taxon>
    </lineage>
</organism>
<gene>
    <name evidence="1" type="ORF">E2C01_016468</name>
</gene>
<dbReference type="Proteomes" id="UP000324222">
    <property type="component" value="Unassembled WGS sequence"/>
</dbReference>
<sequence>MCLLLGHSIVRNVTFGDTLMNYSQVVLLKVCKIYEWIFYAMLPILQSTSCHSQLIYLF</sequence>
<keyword evidence="2" id="KW-1185">Reference proteome</keyword>
<dbReference type="AlphaFoldDB" id="A0A5B7DP43"/>
<comment type="caution">
    <text evidence="1">The sequence shown here is derived from an EMBL/GenBank/DDBJ whole genome shotgun (WGS) entry which is preliminary data.</text>
</comment>
<accession>A0A5B7DP43</accession>
<name>A0A5B7DP43_PORTR</name>
<dbReference type="EMBL" id="VSRR010001204">
    <property type="protein sequence ID" value="MPC23421.1"/>
    <property type="molecule type" value="Genomic_DNA"/>
</dbReference>